<keyword evidence="13" id="KW-1185">Reference proteome</keyword>
<keyword evidence="7" id="KW-0175">Coiled coil</keyword>
<evidence type="ECO:0000256" key="1">
    <source>
        <dbReference type="ARBA" id="ARBA00004651"/>
    </source>
</evidence>
<dbReference type="Pfam" id="PF21088">
    <property type="entry name" value="MS_channel_1st"/>
    <property type="match status" value="1"/>
</dbReference>
<dbReference type="KEGG" id="daq:DAQ1742_01233"/>
<feature type="transmembrane region" description="Helical" evidence="8">
    <location>
        <begin position="258"/>
        <end position="278"/>
    </location>
</feature>
<dbReference type="InterPro" id="IPR011066">
    <property type="entry name" value="MscS_channel_C_sf"/>
</dbReference>
<feature type="transmembrane region" description="Helical" evidence="8">
    <location>
        <begin position="584"/>
        <end position="609"/>
    </location>
</feature>
<evidence type="ECO:0000259" key="11">
    <source>
        <dbReference type="Pfam" id="PF21088"/>
    </source>
</evidence>
<feature type="domain" description="Mechanosensitive ion channel MscS" evidence="9">
    <location>
        <begin position="633"/>
        <end position="698"/>
    </location>
</feature>
<proteinExistence type="inferred from homology"/>
<dbReference type="Gene3D" id="3.30.70.100">
    <property type="match status" value="1"/>
</dbReference>
<feature type="transmembrane region" description="Helical" evidence="8">
    <location>
        <begin position="440"/>
        <end position="461"/>
    </location>
</feature>
<feature type="transmembrane region" description="Helical" evidence="8">
    <location>
        <begin position="338"/>
        <end position="357"/>
    </location>
</feature>
<keyword evidence="5 8" id="KW-1133">Transmembrane helix</keyword>
<feature type="transmembrane region" description="Helical" evidence="8">
    <location>
        <begin position="409"/>
        <end position="434"/>
    </location>
</feature>
<dbReference type="Gene3D" id="1.10.287.1260">
    <property type="match status" value="1"/>
</dbReference>
<dbReference type="InterPro" id="IPR052702">
    <property type="entry name" value="MscS-like_channel"/>
</dbReference>
<keyword evidence="3" id="KW-1003">Cell membrane</keyword>
<dbReference type="GO" id="GO:0008381">
    <property type="term" value="F:mechanosensitive monoatomic ion channel activity"/>
    <property type="evidence" value="ECO:0007669"/>
    <property type="project" value="UniProtKB-ARBA"/>
</dbReference>
<feature type="transmembrane region" description="Helical" evidence="8">
    <location>
        <begin position="493"/>
        <end position="514"/>
    </location>
</feature>
<comment type="subcellular location">
    <subcellularLocation>
        <location evidence="1">Cell membrane</location>
        <topology evidence="1">Multi-pass membrane protein</topology>
    </subcellularLocation>
</comment>
<feature type="transmembrane region" description="Helical" evidence="8">
    <location>
        <begin position="544"/>
        <end position="563"/>
    </location>
</feature>
<evidence type="ECO:0000256" key="4">
    <source>
        <dbReference type="ARBA" id="ARBA00022692"/>
    </source>
</evidence>
<dbReference type="RefSeq" id="WP_180706250.1">
    <property type="nucleotide sequence ID" value="NZ_LT615367.1"/>
</dbReference>
<feature type="transmembrane region" description="Helical" evidence="8">
    <location>
        <begin position="298"/>
        <end position="317"/>
    </location>
</feature>
<feature type="transmembrane region" description="Helical" evidence="8">
    <location>
        <begin position="363"/>
        <end position="388"/>
    </location>
</feature>
<evidence type="ECO:0000259" key="10">
    <source>
        <dbReference type="Pfam" id="PF12607"/>
    </source>
</evidence>
<dbReference type="InterPro" id="IPR049142">
    <property type="entry name" value="MS_channel_1st"/>
</dbReference>
<evidence type="ECO:0000256" key="3">
    <source>
        <dbReference type="ARBA" id="ARBA00022475"/>
    </source>
</evidence>
<feature type="domain" description="DUF3772" evidence="10">
    <location>
        <begin position="140"/>
        <end position="202"/>
    </location>
</feature>
<dbReference type="InterPro" id="IPR011014">
    <property type="entry name" value="MscS_channel_TM-2"/>
</dbReference>
<evidence type="ECO:0000313" key="12">
    <source>
        <dbReference type="EMBL" id="SLM62240.1"/>
    </source>
</evidence>
<keyword evidence="6 8" id="KW-0472">Membrane</keyword>
<evidence type="ECO:0000313" key="13">
    <source>
        <dbReference type="Proteomes" id="UP000294820"/>
    </source>
</evidence>
<dbReference type="SUPFAM" id="SSF50182">
    <property type="entry name" value="Sm-like ribonucleoproteins"/>
    <property type="match status" value="1"/>
</dbReference>
<feature type="transmembrane region" description="Helical" evidence="8">
    <location>
        <begin position="615"/>
        <end position="634"/>
    </location>
</feature>
<evidence type="ECO:0000256" key="5">
    <source>
        <dbReference type="ARBA" id="ARBA00022989"/>
    </source>
</evidence>
<evidence type="ECO:0000256" key="8">
    <source>
        <dbReference type="SAM" id="Phobius"/>
    </source>
</evidence>
<protein>
    <submittedName>
        <fullName evidence="12">Potassium efflux system KefA protein / Small-conductance mechanosensitive channel</fullName>
    </submittedName>
</protein>
<dbReference type="AlphaFoldDB" id="A0A375A897"/>
<dbReference type="InterPro" id="IPR006685">
    <property type="entry name" value="MscS_channel_2nd"/>
</dbReference>
<sequence length="813" mass="88197">MHKGLLKSYGWLWLIALLVFSPLGIAATDPEPEGQEQAAEKVNVDAELVKLQKQLDAIKQQVSGTTADAKLNALNDTTRELVTSADKLAGVMVPMRAQLQAQLDVLGPAPLPQAAVSETAEVTRKRATLNQQKQKLDAQLNQVQAIKNGAENLSTQILALRRNALKNQLALNSGSLLSSRFWSPVLKTTAEDIQRLADLKDDLKASFLTAWQAEWRYGTIFFLLLAIGLSTIGRRLLEKYLAWAGIHLLPEGRLRRSFLAIAVVFSTVLMVGSAALLVDYAFIRHGDASDRAVAFMDSLVRLVVFCSMISGLGRAFLSNKRPSWRLPAIANPVAKAMEPFAIIATSFLFVFGVLEQINTTSGISVGVTIVGNGLSSLFLMLTSGAIALRSNQIRKRMVEAGETPEAQSTLSGIIHLAVLLTTFAVLVSLLIGYISLARFLTYELIWVGMVISLLYLSTTFVEDVSESLFSPAFASGRQIKRTLNLDDRHLDQAAAILSAGLKVLLVLMSIVALLNGAFGSTTPVEVVQKAVEIWGGKGLESISIVPAHLVNAAILLIVGVYSLRVSRRWLEHEFLPKTMLEAGIKASLVTLFSNIGYILIILLTLATLGIEWSKLAWIVSALSVGIGFGLQEIVKNFISGLILLTERPVKVGDLVNISGVEGDIRRINVRATEIQLGDRSTVIVPNSQFISQNVRNITMGNPMGVATLALTFPLDIDPEKVKGILLEAYHGHEKILETPAPSVMFSQLTPNGMVLSVTGSVGSPRMVSSAKSDLLFDIIKRLRAESIPLAVPQKMVLESNVDIATLQTDVQRP</sequence>
<feature type="domain" description="Mechanosensitive ion channel transmembrane helices 2/3" evidence="11">
    <location>
        <begin position="590"/>
        <end position="631"/>
    </location>
</feature>
<dbReference type="SUPFAM" id="SSF82689">
    <property type="entry name" value="Mechanosensitive channel protein MscS (YggB), C-terminal domain"/>
    <property type="match status" value="1"/>
</dbReference>
<dbReference type="EMBL" id="LT615367">
    <property type="protein sequence ID" value="SLM62240.1"/>
    <property type="molecule type" value="Genomic_DNA"/>
</dbReference>
<dbReference type="InterPro" id="IPR023408">
    <property type="entry name" value="MscS_beta-dom_sf"/>
</dbReference>
<dbReference type="PANTHER" id="PTHR30347:SF9">
    <property type="entry name" value="MINICONDUCTANCE MECHANOSENSITIVE CHANNEL MSCM"/>
    <property type="match status" value="1"/>
</dbReference>
<feature type="transmembrane region" description="Helical" evidence="8">
    <location>
        <begin position="215"/>
        <end position="237"/>
    </location>
</feature>
<feature type="coiled-coil region" evidence="7">
    <location>
        <begin position="119"/>
        <end position="153"/>
    </location>
</feature>
<dbReference type="PANTHER" id="PTHR30347">
    <property type="entry name" value="POTASSIUM CHANNEL RELATED"/>
    <property type="match status" value="1"/>
</dbReference>
<dbReference type="Proteomes" id="UP000294820">
    <property type="component" value="Chromosome 1"/>
</dbReference>
<keyword evidence="4 8" id="KW-0812">Transmembrane</keyword>
<dbReference type="Pfam" id="PF12607">
    <property type="entry name" value="DUF3772"/>
    <property type="match status" value="1"/>
</dbReference>
<name>A0A375A897_9GAMM</name>
<dbReference type="Gene3D" id="2.30.30.60">
    <property type="match status" value="1"/>
</dbReference>
<dbReference type="SUPFAM" id="SSF82861">
    <property type="entry name" value="Mechanosensitive channel protein MscS (YggB), transmembrane region"/>
    <property type="match status" value="1"/>
</dbReference>
<comment type="similarity">
    <text evidence="2">Belongs to the MscS (TC 1.A.23) family.</text>
</comment>
<reference evidence="12 13" key="1">
    <citation type="submission" date="2016-09" db="EMBL/GenBank/DDBJ databases">
        <authorList>
            <person name="Reverchon S."/>
            <person name="Nasser W."/>
            <person name="Leonard S."/>
            <person name="Brochier C."/>
            <person name="Duprey A."/>
        </authorList>
    </citation>
    <scope>NUCLEOTIDE SEQUENCE [LARGE SCALE GENOMIC DNA]</scope>
    <source>
        <strain evidence="12 13">174/2</strain>
    </source>
</reference>
<organism evidence="12 13">
    <name type="scientific">Dickeya aquatica</name>
    <dbReference type="NCBI Taxonomy" id="1401087"/>
    <lineage>
        <taxon>Bacteria</taxon>
        <taxon>Pseudomonadati</taxon>
        <taxon>Pseudomonadota</taxon>
        <taxon>Gammaproteobacteria</taxon>
        <taxon>Enterobacterales</taxon>
        <taxon>Pectobacteriaceae</taxon>
        <taxon>Dickeya</taxon>
    </lineage>
</organism>
<dbReference type="InterPro" id="IPR022249">
    <property type="entry name" value="DUF3772"/>
</dbReference>
<dbReference type="Pfam" id="PF00924">
    <property type="entry name" value="MS_channel_2nd"/>
    <property type="match status" value="1"/>
</dbReference>
<evidence type="ECO:0000256" key="7">
    <source>
        <dbReference type="SAM" id="Coils"/>
    </source>
</evidence>
<dbReference type="GO" id="GO:0005886">
    <property type="term" value="C:plasma membrane"/>
    <property type="evidence" value="ECO:0007669"/>
    <property type="project" value="UniProtKB-SubCell"/>
</dbReference>
<evidence type="ECO:0000259" key="9">
    <source>
        <dbReference type="Pfam" id="PF00924"/>
    </source>
</evidence>
<gene>
    <name evidence="12" type="ORF">DAQ1742_01233</name>
</gene>
<dbReference type="InterPro" id="IPR010920">
    <property type="entry name" value="LSM_dom_sf"/>
</dbReference>
<accession>A0A375A897</accession>
<evidence type="ECO:0000256" key="6">
    <source>
        <dbReference type="ARBA" id="ARBA00023136"/>
    </source>
</evidence>
<evidence type="ECO:0000256" key="2">
    <source>
        <dbReference type="ARBA" id="ARBA00008017"/>
    </source>
</evidence>
<feature type="coiled-coil region" evidence="7">
    <location>
        <begin position="41"/>
        <end position="68"/>
    </location>
</feature>